<feature type="non-terminal residue" evidence="1">
    <location>
        <position position="1"/>
    </location>
</feature>
<dbReference type="EMBL" id="UINC01028480">
    <property type="protein sequence ID" value="SVB09528.1"/>
    <property type="molecule type" value="Genomic_DNA"/>
</dbReference>
<protein>
    <submittedName>
        <fullName evidence="1">Uncharacterized protein</fullName>
    </submittedName>
</protein>
<evidence type="ECO:0000313" key="1">
    <source>
        <dbReference type="EMBL" id="SVB09528.1"/>
    </source>
</evidence>
<sequence length="27" mass="2999">RNCHKEKAAGHTQGDVPLRRAVLISEL</sequence>
<reference evidence="1" key="1">
    <citation type="submission" date="2018-05" db="EMBL/GenBank/DDBJ databases">
        <authorList>
            <person name="Lanie J.A."/>
            <person name="Ng W.-L."/>
            <person name="Kazmierczak K.M."/>
            <person name="Andrzejewski T.M."/>
            <person name="Davidsen T.M."/>
            <person name="Wayne K.J."/>
            <person name="Tettelin H."/>
            <person name="Glass J.I."/>
            <person name="Rusch D."/>
            <person name="Podicherti R."/>
            <person name="Tsui H.-C.T."/>
            <person name="Winkler M.E."/>
        </authorList>
    </citation>
    <scope>NUCLEOTIDE SEQUENCE</scope>
</reference>
<proteinExistence type="predicted"/>
<gene>
    <name evidence="1" type="ORF">METZ01_LOCUS162382</name>
</gene>
<organism evidence="1">
    <name type="scientific">marine metagenome</name>
    <dbReference type="NCBI Taxonomy" id="408172"/>
    <lineage>
        <taxon>unclassified sequences</taxon>
        <taxon>metagenomes</taxon>
        <taxon>ecological metagenomes</taxon>
    </lineage>
</organism>
<dbReference type="AlphaFoldDB" id="A0A382B6Z1"/>
<accession>A0A382B6Z1</accession>
<name>A0A382B6Z1_9ZZZZ</name>